<dbReference type="AlphaFoldDB" id="A0A5B8MUE6"/>
<dbReference type="PROSITE" id="PS50968">
    <property type="entry name" value="BIOTINYL_LIPOYL"/>
    <property type="match status" value="1"/>
</dbReference>
<evidence type="ECO:0000256" key="2">
    <source>
        <dbReference type="ARBA" id="ARBA00022823"/>
    </source>
</evidence>
<dbReference type="SUPFAM" id="SSF51230">
    <property type="entry name" value="Single hybrid motif"/>
    <property type="match status" value="1"/>
</dbReference>
<dbReference type="Proteomes" id="UP000316726">
    <property type="component" value="Chromosome 13"/>
</dbReference>
<dbReference type="Pfam" id="PF00364">
    <property type="entry name" value="Biotin_lipoyl"/>
    <property type="match status" value="1"/>
</dbReference>
<reference evidence="5" key="2">
    <citation type="submission" date="2021-01" db="EMBL/GenBank/DDBJ databases">
        <authorList>
            <person name="Corre E."/>
            <person name="Pelletier E."/>
            <person name="Niang G."/>
            <person name="Scheremetjew M."/>
            <person name="Finn R."/>
            <person name="Kale V."/>
            <person name="Holt S."/>
            <person name="Cochrane G."/>
            <person name="Meng A."/>
            <person name="Brown T."/>
            <person name="Cohen L."/>
        </authorList>
    </citation>
    <scope>NUCLEOTIDE SEQUENCE</scope>
    <source>
        <strain evidence="5">CCMP1205</strain>
    </source>
</reference>
<dbReference type="GO" id="GO:0006099">
    <property type="term" value="P:tricarboxylic acid cycle"/>
    <property type="evidence" value="ECO:0007669"/>
    <property type="project" value="TreeGrafter"/>
</dbReference>
<evidence type="ECO:0000256" key="1">
    <source>
        <dbReference type="ARBA" id="ARBA00007317"/>
    </source>
</evidence>
<dbReference type="OrthoDB" id="1723125at2759"/>
<evidence type="ECO:0000313" key="6">
    <source>
        <dbReference type="EMBL" id="QDZ24398.1"/>
    </source>
</evidence>
<evidence type="ECO:0000259" key="4">
    <source>
        <dbReference type="PROSITE" id="PS50968"/>
    </source>
</evidence>
<dbReference type="EMBL" id="CP031046">
    <property type="protein sequence ID" value="QDZ24398.1"/>
    <property type="molecule type" value="Genomic_DNA"/>
</dbReference>
<reference evidence="6 7" key="1">
    <citation type="submission" date="2018-07" db="EMBL/GenBank/DDBJ databases">
        <title>The complete nuclear genome of the prasinophyte Chloropicon primus (CCMP1205).</title>
        <authorList>
            <person name="Pombert J.-F."/>
            <person name="Otis C."/>
            <person name="Turmel M."/>
            <person name="Lemieux C."/>
        </authorList>
    </citation>
    <scope>NUCLEOTIDE SEQUENCE [LARGE SCALE GENOMIC DNA]</scope>
    <source>
        <strain evidence="6 7">CCMP1205</strain>
    </source>
</reference>
<keyword evidence="2" id="KW-0450">Lipoyl</keyword>
<dbReference type="STRING" id="1764295.A0A5B8MUE6"/>
<comment type="similarity">
    <text evidence="1">Belongs to the 2-oxoacid dehydrogenase family.</text>
</comment>
<keyword evidence="3" id="KW-0809">Transit peptide</keyword>
<evidence type="ECO:0000313" key="5">
    <source>
        <dbReference type="EMBL" id="CAD9717671.1"/>
    </source>
</evidence>
<dbReference type="PANTHER" id="PTHR43416">
    <property type="entry name" value="DIHYDROLIPOYLLYSINE-RESIDUE SUCCINYLTRANSFERASE COMPONENT OF 2-OXOGLUTARATE DEHYDROGENASE COMPLEX, MITOCHONDRIAL-RELATED"/>
    <property type="match status" value="1"/>
</dbReference>
<dbReference type="PANTHER" id="PTHR43416:SF5">
    <property type="entry name" value="DIHYDROLIPOYLLYSINE-RESIDUE SUCCINYLTRANSFERASE COMPONENT OF 2-OXOGLUTARATE DEHYDROGENASE COMPLEX, MITOCHONDRIAL"/>
    <property type="match status" value="1"/>
</dbReference>
<dbReference type="GO" id="GO:0004149">
    <property type="term" value="F:dihydrolipoyllysine-residue succinyltransferase activity"/>
    <property type="evidence" value="ECO:0007669"/>
    <property type="project" value="TreeGrafter"/>
</dbReference>
<name>A0A5B8MUE6_9CHLO</name>
<dbReference type="InterPro" id="IPR011053">
    <property type="entry name" value="Single_hybrid_motif"/>
</dbReference>
<dbReference type="InterPro" id="IPR050537">
    <property type="entry name" value="2-oxoacid_dehydrogenase"/>
</dbReference>
<dbReference type="Gene3D" id="2.40.50.100">
    <property type="match status" value="1"/>
</dbReference>
<feature type="domain" description="Lipoyl-binding" evidence="4">
    <location>
        <begin position="65"/>
        <end position="140"/>
    </location>
</feature>
<gene>
    <name evidence="6" type="ORF">A3770_13p69160</name>
    <name evidence="5" type="ORF">CPRI1469_LOCUS6532</name>
</gene>
<evidence type="ECO:0000313" key="7">
    <source>
        <dbReference type="Proteomes" id="UP000316726"/>
    </source>
</evidence>
<dbReference type="CDD" id="cd06849">
    <property type="entry name" value="lipoyl_domain"/>
    <property type="match status" value="1"/>
</dbReference>
<keyword evidence="7" id="KW-1185">Reference proteome</keyword>
<protein>
    <submittedName>
        <fullName evidence="6">Biotinyl/lipoyl domain-containing protein</fullName>
    </submittedName>
</protein>
<dbReference type="PROSITE" id="PS00189">
    <property type="entry name" value="LIPOYL"/>
    <property type="match status" value="1"/>
</dbReference>
<dbReference type="EMBL" id="HBHL01009750">
    <property type="protein sequence ID" value="CAD9717671.1"/>
    <property type="molecule type" value="Transcribed_RNA"/>
</dbReference>
<organism evidence="6 7">
    <name type="scientific">Chloropicon primus</name>
    <dbReference type="NCBI Taxonomy" id="1764295"/>
    <lineage>
        <taxon>Eukaryota</taxon>
        <taxon>Viridiplantae</taxon>
        <taxon>Chlorophyta</taxon>
        <taxon>Chloropicophyceae</taxon>
        <taxon>Chloropicales</taxon>
        <taxon>Chloropicaceae</taxon>
        <taxon>Chloropicon</taxon>
    </lineage>
</organism>
<proteinExistence type="inferred from homology"/>
<evidence type="ECO:0000256" key="3">
    <source>
        <dbReference type="ARBA" id="ARBA00022946"/>
    </source>
</evidence>
<dbReference type="InterPro" id="IPR003016">
    <property type="entry name" value="2-oxoA_DH_lipoyl-BS"/>
</dbReference>
<sequence>MLRRVCVQAPVVRRCLATLSSKTFTSTTLTPCERKQNQNQSVARNGNNTAAWVRDYRATVFAASSVTIGVPNMGDSITEGEIAAIIKAPGDAVAEDEVVVQVETDKVTIDIRSPGSGVVEEIMVAESDTVVVGQAVAKVSLGATAEASGAATTAAAVEETPQVVEEVVVEAASVASASDAADHDARVPLIHFPKRRTEAGECISMLSAEDRAKLGLSGGAAVAEPQFKGLIITASNPTSDPSWRNYKPNYDDHLRRRAISEREIESIMLGGATD</sequence>
<dbReference type="InterPro" id="IPR000089">
    <property type="entry name" value="Biotin_lipoyl"/>
</dbReference>
<accession>A0A5B8MUE6</accession>